<dbReference type="InterPro" id="IPR036291">
    <property type="entry name" value="NAD(P)-bd_dom_sf"/>
</dbReference>
<dbReference type="InterPro" id="IPR011032">
    <property type="entry name" value="GroES-like_sf"/>
</dbReference>
<protein>
    <recommendedName>
        <fullName evidence="2">Enoyl reductase (ER) domain-containing protein</fullName>
    </recommendedName>
</protein>
<feature type="domain" description="Enoyl reductase (ER)" evidence="2">
    <location>
        <begin position="17"/>
        <end position="280"/>
    </location>
</feature>
<dbReference type="Proteomes" id="UP000521872">
    <property type="component" value="Unassembled WGS sequence"/>
</dbReference>
<feature type="transmembrane region" description="Helical" evidence="1">
    <location>
        <begin position="527"/>
        <end position="551"/>
    </location>
</feature>
<keyword evidence="4" id="KW-1185">Reference proteome</keyword>
<dbReference type="InterPro" id="IPR013154">
    <property type="entry name" value="ADH-like_N"/>
</dbReference>
<organism evidence="3 4">
    <name type="scientific">Agrocybe pediades</name>
    <dbReference type="NCBI Taxonomy" id="84607"/>
    <lineage>
        <taxon>Eukaryota</taxon>
        <taxon>Fungi</taxon>
        <taxon>Dikarya</taxon>
        <taxon>Basidiomycota</taxon>
        <taxon>Agaricomycotina</taxon>
        <taxon>Agaricomycetes</taxon>
        <taxon>Agaricomycetidae</taxon>
        <taxon>Agaricales</taxon>
        <taxon>Agaricineae</taxon>
        <taxon>Strophariaceae</taxon>
        <taxon>Agrocybe</taxon>
    </lineage>
</organism>
<dbReference type="Gene3D" id="3.40.50.720">
    <property type="entry name" value="NAD(P)-binding Rossmann-like Domain"/>
    <property type="match status" value="1"/>
</dbReference>
<dbReference type="SUPFAM" id="SSF51735">
    <property type="entry name" value="NAD(P)-binding Rossmann-fold domains"/>
    <property type="match status" value="1"/>
</dbReference>
<comment type="caution">
    <text evidence="3">The sequence shown here is derived from an EMBL/GenBank/DDBJ whole genome shotgun (WGS) entry which is preliminary data.</text>
</comment>
<gene>
    <name evidence="3" type="ORF">D9613_010313</name>
</gene>
<evidence type="ECO:0000313" key="4">
    <source>
        <dbReference type="Proteomes" id="UP000521872"/>
    </source>
</evidence>
<dbReference type="InterPro" id="IPR020843">
    <property type="entry name" value="ER"/>
</dbReference>
<feature type="transmembrane region" description="Helical" evidence="1">
    <location>
        <begin position="563"/>
        <end position="584"/>
    </location>
</feature>
<feature type="transmembrane region" description="Helical" evidence="1">
    <location>
        <begin position="489"/>
        <end position="507"/>
    </location>
</feature>
<dbReference type="InterPro" id="IPR013149">
    <property type="entry name" value="ADH-like_C"/>
</dbReference>
<evidence type="ECO:0000256" key="1">
    <source>
        <dbReference type="SAM" id="Phobius"/>
    </source>
</evidence>
<keyword evidence="1" id="KW-1133">Transmembrane helix</keyword>
<dbReference type="CDD" id="cd08249">
    <property type="entry name" value="enoyl_reductase_like"/>
    <property type="match status" value="1"/>
</dbReference>
<evidence type="ECO:0000313" key="3">
    <source>
        <dbReference type="EMBL" id="KAF4610032.1"/>
    </source>
</evidence>
<dbReference type="EMBL" id="JAACJL010000059">
    <property type="protein sequence ID" value="KAF4610032.1"/>
    <property type="molecule type" value="Genomic_DNA"/>
</dbReference>
<dbReference type="Gene3D" id="3.90.180.10">
    <property type="entry name" value="Medium-chain alcohol dehydrogenases, catalytic domain"/>
    <property type="match status" value="1"/>
</dbReference>
<proteinExistence type="predicted"/>
<keyword evidence="1" id="KW-0812">Transmembrane</keyword>
<name>A0A8H4VI02_9AGAR</name>
<sequence>MIVPATQKALLLKEPFGDLVLEDIPVPTPKAGEILVKVHSVALNPADWKIPRYNVVVTEFPAILGCDVAGTVHAVGEGKSDFQVGDRVFFMVENVQEGGGFQQYVIFKGEILTKIPTNISFEAAATLPLGLSTAYSGLYAQPPHGLGLIPPTSDEGLRKYKGSTIVILGGASSVGQAALQLARLSGFSTIITTASLSNEEALKELGATHVLDRRLSSDEIISRIAQITSEPILYAYDIVTSEFTQNLTMDILSQDGHAAFASPVVSVKPKRGITIGAVLANADAPYNVEIFKELYQKKLYGWVESGVILVRTSVISALTLIYREQQQPSRYEVLPNGLRGVAEAGTYLVPRDHRCDQIYTPPSPTDTGPYHRLPFDQLESCYQTMHGIISTLVFGLSTVTVVLGRDAGVTQAQQTDIIRQVKAMRRVHGHLDATVLIARWDQFSFWNRMLTKALPSDIGVEVHLLDYRFPGWLERPYGGWKYARWSPVWYTYMISIFVLSATNIMIVGQQGGPQAPSRVACIGQAVLIYPTVVFPTYAACALLLQVVYYGTSRGLPKAIAKSLFVVPVVMTAIALDISTISAALDPSRAVLDASGMRCHIDHKNPTT</sequence>
<dbReference type="PANTHER" id="PTHR45348">
    <property type="entry name" value="HYPOTHETICAL OXIDOREDUCTASE (EUROFUNG)"/>
    <property type="match status" value="1"/>
</dbReference>
<dbReference type="GO" id="GO:0016651">
    <property type="term" value="F:oxidoreductase activity, acting on NAD(P)H"/>
    <property type="evidence" value="ECO:0007669"/>
    <property type="project" value="InterPro"/>
</dbReference>
<dbReference type="Pfam" id="PF08240">
    <property type="entry name" value="ADH_N"/>
    <property type="match status" value="1"/>
</dbReference>
<dbReference type="AlphaFoldDB" id="A0A8H4VI02"/>
<accession>A0A8H4VI02</accession>
<dbReference type="PANTHER" id="PTHR45348:SF2">
    <property type="entry name" value="ZINC-TYPE ALCOHOL DEHYDROGENASE-LIKE PROTEIN C2E1P3.01"/>
    <property type="match status" value="1"/>
</dbReference>
<dbReference type="Pfam" id="PF00107">
    <property type="entry name" value="ADH_zinc_N"/>
    <property type="match status" value="1"/>
</dbReference>
<keyword evidence="1" id="KW-0472">Membrane</keyword>
<dbReference type="InterPro" id="IPR047122">
    <property type="entry name" value="Trans-enoyl_RdTase-like"/>
</dbReference>
<dbReference type="SUPFAM" id="SSF50129">
    <property type="entry name" value="GroES-like"/>
    <property type="match status" value="1"/>
</dbReference>
<dbReference type="SMART" id="SM00829">
    <property type="entry name" value="PKS_ER"/>
    <property type="match status" value="1"/>
</dbReference>
<evidence type="ECO:0000259" key="2">
    <source>
        <dbReference type="SMART" id="SM00829"/>
    </source>
</evidence>
<reference evidence="3 4" key="1">
    <citation type="submission" date="2019-12" db="EMBL/GenBank/DDBJ databases">
        <authorList>
            <person name="Floudas D."/>
            <person name="Bentzer J."/>
            <person name="Ahren D."/>
            <person name="Johansson T."/>
            <person name="Persson P."/>
            <person name="Tunlid A."/>
        </authorList>
    </citation>
    <scope>NUCLEOTIDE SEQUENCE [LARGE SCALE GENOMIC DNA]</scope>
    <source>
        <strain evidence="3 4">CBS 102.39</strain>
    </source>
</reference>